<dbReference type="EMBL" id="JARUJP010000009">
    <property type="protein sequence ID" value="MDW8801382.1"/>
    <property type="molecule type" value="Genomic_DNA"/>
</dbReference>
<dbReference type="Proteomes" id="UP001281656">
    <property type="component" value="Unassembled WGS sequence"/>
</dbReference>
<name>A0ABU4JT94_9CLOT</name>
<gene>
    <name evidence="1" type="ORF">P8V03_09465</name>
</gene>
<evidence type="ECO:0000313" key="1">
    <source>
        <dbReference type="EMBL" id="MDW8801382.1"/>
    </source>
</evidence>
<dbReference type="RefSeq" id="WP_318797981.1">
    <property type="nucleotide sequence ID" value="NZ_JARUJP010000009.1"/>
</dbReference>
<protein>
    <submittedName>
        <fullName evidence="1">Uncharacterized protein</fullName>
    </submittedName>
</protein>
<organism evidence="1 2">
    <name type="scientific">Clostridium tanneri</name>
    <dbReference type="NCBI Taxonomy" id="3037988"/>
    <lineage>
        <taxon>Bacteria</taxon>
        <taxon>Bacillati</taxon>
        <taxon>Bacillota</taxon>
        <taxon>Clostridia</taxon>
        <taxon>Eubacteriales</taxon>
        <taxon>Clostridiaceae</taxon>
        <taxon>Clostridium</taxon>
    </lineage>
</organism>
<reference evidence="1 2" key="1">
    <citation type="submission" date="2023-04" db="EMBL/GenBank/DDBJ databases">
        <title>Clostridium tannerae sp. nov., isolated from the fecal material of an alpaca.</title>
        <authorList>
            <person name="Miller S."/>
            <person name="Hendry M."/>
            <person name="King J."/>
            <person name="Sankaranarayanan K."/>
            <person name="Lawson P.A."/>
        </authorList>
    </citation>
    <scope>NUCLEOTIDE SEQUENCE [LARGE SCALE GENOMIC DNA]</scope>
    <source>
        <strain evidence="1 2">A1-XYC3</strain>
    </source>
</reference>
<proteinExistence type="predicted"/>
<sequence>MFIIHSISVKGKEIKFLSTYNVFLNYCEERHFSAEKIADLNKLIVKIYNMPSKTIIFETDYGFTEELVLYDNHIFAFISSNSCKVLFNYLPSKNLFLYNSFPNLTQYQIEKIHSIKAESLAGNIKITLYNGYSLNYKVIYDYETFLYYCTVNELDAEHSYSKRLIFNDFLQSLTVSSINYFSVDPNFGLTAKSQNSPHIFNYVYFDNLMIITNYKKA</sequence>
<evidence type="ECO:0000313" key="2">
    <source>
        <dbReference type="Proteomes" id="UP001281656"/>
    </source>
</evidence>
<keyword evidence="2" id="KW-1185">Reference proteome</keyword>
<accession>A0ABU4JT94</accession>
<comment type="caution">
    <text evidence="1">The sequence shown here is derived from an EMBL/GenBank/DDBJ whole genome shotgun (WGS) entry which is preliminary data.</text>
</comment>